<evidence type="ECO:0000259" key="1">
    <source>
        <dbReference type="Pfam" id="PF13614"/>
    </source>
</evidence>
<accession>A0A5R9GUC2</accession>
<reference evidence="2 3" key="1">
    <citation type="journal article" date="2019" name="Appl. Environ. Microbiol.">
        <title>Environmental Evidence and Genomic Insight of Iron-oxidizing Bacteria Preference Towards More Corrosion Resistant Stainless Steel at Higher Salinities.</title>
        <authorList>
            <person name="Garrison C.E."/>
            <person name="Price K.A."/>
            <person name="Field E.K."/>
        </authorList>
    </citation>
    <scope>NUCLEOTIDE SEQUENCE [LARGE SCALE GENOMIC DNA]</scope>
    <source>
        <strain evidence="2 3">P3</strain>
    </source>
</reference>
<dbReference type="PIRSF" id="PIRSF009320">
    <property type="entry name" value="Nuc_binding_HP_1000"/>
    <property type="match status" value="1"/>
</dbReference>
<dbReference type="RefSeq" id="WP_138238743.1">
    <property type="nucleotide sequence ID" value="NZ_VBRY01000004.1"/>
</dbReference>
<gene>
    <name evidence="2" type="ORF">FEF65_05200</name>
</gene>
<dbReference type="Gene3D" id="3.40.50.300">
    <property type="entry name" value="P-loop containing nucleotide triphosphate hydrolases"/>
    <property type="match status" value="1"/>
</dbReference>
<dbReference type="PANTHER" id="PTHR13696">
    <property type="entry name" value="P-LOOP CONTAINING NUCLEOSIDE TRIPHOSPHATE HYDROLASE"/>
    <property type="match status" value="1"/>
</dbReference>
<comment type="caution">
    <text evidence="2">The sequence shown here is derived from an EMBL/GenBank/DDBJ whole genome shotgun (WGS) entry which is preliminary data.</text>
</comment>
<dbReference type="InterPro" id="IPR027417">
    <property type="entry name" value="P-loop_NTPase"/>
</dbReference>
<dbReference type="AlphaFoldDB" id="A0A5R9GUC2"/>
<dbReference type="InterPro" id="IPR025669">
    <property type="entry name" value="AAA_dom"/>
</dbReference>
<protein>
    <submittedName>
        <fullName evidence="2">ParA family protein</fullName>
    </submittedName>
</protein>
<name>A0A5R9GUC2_9PROT</name>
<evidence type="ECO:0000313" key="3">
    <source>
        <dbReference type="Proteomes" id="UP000306585"/>
    </source>
</evidence>
<evidence type="ECO:0000313" key="2">
    <source>
        <dbReference type="EMBL" id="TLS67847.1"/>
    </source>
</evidence>
<dbReference type="PANTHER" id="PTHR13696:SF52">
    <property type="entry name" value="PARA FAMILY PROTEIN CT_582"/>
    <property type="match status" value="1"/>
</dbReference>
<dbReference type="EMBL" id="VBRY01000004">
    <property type="protein sequence ID" value="TLS67847.1"/>
    <property type="molecule type" value="Genomic_DNA"/>
</dbReference>
<dbReference type="InterPro" id="IPR050678">
    <property type="entry name" value="DNA_Partitioning_ATPase"/>
</dbReference>
<dbReference type="SUPFAM" id="SSF52540">
    <property type="entry name" value="P-loop containing nucleoside triphosphate hydrolases"/>
    <property type="match status" value="1"/>
</dbReference>
<dbReference type="Proteomes" id="UP000306585">
    <property type="component" value="Unassembled WGS sequence"/>
</dbReference>
<proteinExistence type="predicted"/>
<keyword evidence="3" id="KW-1185">Reference proteome</keyword>
<dbReference type="Pfam" id="PF13614">
    <property type="entry name" value="AAA_31"/>
    <property type="match status" value="1"/>
</dbReference>
<sequence>MRVIASYNIKGGVGKTTTAVNLAWLSSREGRRTLLWDLDSQGAAGYCFRVQGRAHGKRLLRGKSDAADIIRSTSYDGLDLLPADFSYRNVDVLLHDEKQPLNRLQKVLKPLKQDYDIVILDCPPGLSLLSEAVFRAADMLVVPTLPSILSLRTLKMLIDFRKEHAIKDLQLLAFLTMVDRRKKLHNDVIESSLRAQSWMLEAFVPYASEVEQMAERREPVAAYAPHGRAGTAYMALWQEVCKKSGLSPSPQSSRSC</sequence>
<dbReference type="CDD" id="cd02042">
    <property type="entry name" value="ParAB_family"/>
    <property type="match status" value="1"/>
</dbReference>
<organism evidence="2 3">
    <name type="scientific">Mariprofundus erugo</name>
    <dbReference type="NCBI Taxonomy" id="2528639"/>
    <lineage>
        <taxon>Bacteria</taxon>
        <taxon>Pseudomonadati</taxon>
        <taxon>Pseudomonadota</taxon>
        <taxon>Candidatius Mariprofundia</taxon>
        <taxon>Mariprofundales</taxon>
        <taxon>Mariprofundaceae</taxon>
        <taxon>Mariprofundus</taxon>
    </lineage>
</organism>
<feature type="domain" description="AAA" evidence="1">
    <location>
        <begin position="1"/>
        <end position="161"/>
    </location>
</feature>